<feature type="chain" id="PRO_5036505269" description="Secreted protein" evidence="1">
    <location>
        <begin position="21"/>
        <end position="129"/>
    </location>
</feature>
<dbReference type="AlphaFoldDB" id="A0A8X6X827"/>
<dbReference type="Proteomes" id="UP000886998">
    <property type="component" value="Unassembled WGS sequence"/>
</dbReference>
<proteinExistence type="predicted"/>
<gene>
    <name evidence="2" type="ORF">TNIN_274771</name>
</gene>
<evidence type="ECO:0000256" key="1">
    <source>
        <dbReference type="SAM" id="SignalP"/>
    </source>
</evidence>
<keyword evidence="3" id="KW-1185">Reference proteome</keyword>
<reference evidence="2" key="1">
    <citation type="submission" date="2020-08" db="EMBL/GenBank/DDBJ databases">
        <title>Multicomponent nature underlies the extraordinary mechanical properties of spider dragline silk.</title>
        <authorList>
            <person name="Kono N."/>
            <person name="Nakamura H."/>
            <person name="Mori M."/>
            <person name="Yoshida Y."/>
            <person name="Ohtoshi R."/>
            <person name="Malay A.D."/>
            <person name="Moran D.A.P."/>
            <person name="Tomita M."/>
            <person name="Numata K."/>
            <person name="Arakawa K."/>
        </authorList>
    </citation>
    <scope>NUCLEOTIDE SEQUENCE</scope>
</reference>
<protein>
    <recommendedName>
        <fullName evidence="4">Secreted protein</fullName>
    </recommendedName>
</protein>
<evidence type="ECO:0000313" key="3">
    <source>
        <dbReference type="Proteomes" id="UP000886998"/>
    </source>
</evidence>
<feature type="signal peptide" evidence="1">
    <location>
        <begin position="1"/>
        <end position="20"/>
    </location>
</feature>
<evidence type="ECO:0000313" key="2">
    <source>
        <dbReference type="EMBL" id="GFY48459.1"/>
    </source>
</evidence>
<accession>A0A8X6X827</accession>
<dbReference type="OrthoDB" id="10576604at2759"/>
<sequence>MTRLFIRAPLLVFVYSYLLAYPSRFDPTCCIRRSFKKIMLPSLLQDKISSSCLPEYLQKTTIHQVRKNRLEEENEPLPFGGSVVKRTSAQWADATNVQHWRPNSSLPSSCSIYRISWMLLERPGLISVN</sequence>
<organism evidence="2 3">
    <name type="scientific">Trichonephila inaurata madagascariensis</name>
    <dbReference type="NCBI Taxonomy" id="2747483"/>
    <lineage>
        <taxon>Eukaryota</taxon>
        <taxon>Metazoa</taxon>
        <taxon>Ecdysozoa</taxon>
        <taxon>Arthropoda</taxon>
        <taxon>Chelicerata</taxon>
        <taxon>Arachnida</taxon>
        <taxon>Araneae</taxon>
        <taxon>Araneomorphae</taxon>
        <taxon>Entelegynae</taxon>
        <taxon>Araneoidea</taxon>
        <taxon>Nephilidae</taxon>
        <taxon>Trichonephila</taxon>
        <taxon>Trichonephila inaurata</taxon>
    </lineage>
</organism>
<dbReference type="EMBL" id="BMAV01006475">
    <property type="protein sequence ID" value="GFY48459.1"/>
    <property type="molecule type" value="Genomic_DNA"/>
</dbReference>
<name>A0A8X6X827_9ARAC</name>
<comment type="caution">
    <text evidence="2">The sequence shown here is derived from an EMBL/GenBank/DDBJ whole genome shotgun (WGS) entry which is preliminary data.</text>
</comment>
<keyword evidence="1" id="KW-0732">Signal</keyword>
<evidence type="ECO:0008006" key="4">
    <source>
        <dbReference type="Google" id="ProtNLM"/>
    </source>
</evidence>